<dbReference type="InterPro" id="IPR004507">
    <property type="entry name" value="UbiX-like"/>
</dbReference>
<dbReference type="HAMAP" id="MF_01984">
    <property type="entry name" value="ubiX_pad"/>
    <property type="match status" value="1"/>
</dbReference>
<evidence type="ECO:0000256" key="7">
    <source>
        <dbReference type="HAMAP-Rule" id="MF_01984"/>
    </source>
</evidence>
<evidence type="ECO:0000313" key="9">
    <source>
        <dbReference type="EMBL" id="AEB10184.1"/>
    </source>
</evidence>
<dbReference type="InterPro" id="IPR003382">
    <property type="entry name" value="Flavoprotein"/>
</dbReference>
<dbReference type="eggNOG" id="COG0163">
    <property type="taxonomic scope" value="Bacteria"/>
</dbReference>
<dbReference type="InterPro" id="IPR036551">
    <property type="entry name" value="Flavin_trans-like"/>
</dbReference>
<name>F2NFR5_DESAR</name>
<dbReference type="Gene3D" id="3.40.50.1950">
    <property type="entry name" value="Flavin prenyltransferase-like"/>
    <property type="match status" value="1"/>
</dbReference>
<keyword evidence="1 7" id="KW-0637">Prenyltransferase</keyword>
<evidence type="ECO:0000256" key="5">
    <source>
        <dbReference type="ARBA" id="ARBA00050612"/>
    </source>
</evidence>
<dbReference type="PANTHER" id="PTHR43374:SF1">
    <property type="entry name" value="FLAVIN PRENYLTRANSFERASE PAD1, MITOCHONDRIAL"/>
    <property type="match status" value="1"/>
</dbReference>
<dbReference type="Pfam" id="PF02441">
    <property type="entry name" value="Flavoprotein"/>
    <property type="match status" value="1"/>
</dbReference>
<feature type="binding site" evidence="7">
    <location>
        <position position="172"/>
    </location>
    <ligand>
        <name>dimethylallyl phosphate</name>
        <dbReference type="ChEBI" id="CHEBI:88052"/>
    </ligand>
</feature>
<keyword evidence="10" id="KW-1185">Reference proteome</keyword>
<evidence type="ECO:0000256" key="3">
    <source>
        <dbReference type="ARBA" id="ARBA00022643"/>
    </source>
</evidence>
<dbReference type="Proteomes" id="UP000000483">
    <property type="component" value="Chromosome"/>
</dbReference>
<keyword evidence="3 7" id="KW-0288">FMN</keyword>
<gene>
    <name evidence="7" type="primary">ubiX</name>
    <name evidence="9" type="ordered locus">Desac_2362</name>
</gene>
<comment type="similarity">
    <text evidence="6 7">Belongs to the UbiX/PAD1 family.</text>
</comment>
<feature type="domain" description="Flavoprotein" evidence="8">
    <location>
        <begin position="8"/>
        <end position="174"/>
    </location>
</feature>
<comment type="catalytic activity">
    <reaction evidence="5 7">
        <text>dimethylallyl phosphate + FMNH2 = prenylated FMNH2 + phosphate</text>
        <dbReference type="Rhea" id="RHEA:37743"/>
        <dbReference type="ChEBI" id="CHEBI:43474"/>
        <dbReference type="ChEBI" id="CHEBI:57618"/>
        <dbReference type="ChEBI" id="CHEBI:87467"/>
        <dbReference type="ChEBI" id="CHEBI:88052"/>
        <dbReference type="EC" id="2.5.1.129"/>
    </reaction>
</comment>
<evidence type="ECO:0000256" key="2">
    <source>
        <dbReference type="ARBA" id="ARBA00022630"/>
    </source>
</evidence>
<evidence type="ECO:0000256" key="6">
    <source>
        <dbReference type="ARBA" id="ARBA00060793"/>
    </source>
</evidence>
<dbReference type="FunFam" id="3.40.50.1950:FF:000001">
    <property type="entry name" value="Flavin prenyltransferase UbiX"/>
    <property type="match status" value="1"/>
</dbReference>
<dbReference type="KEGG" id="dao:Desac_2362"/>
<reference evidence="9 10" key="1">
    <citation type="journal article" date="2011" name="Stand. Genomic Sci.">
        <title>Complete genome sequence of the acetate-degrading sulfate reducer Desulfobacca acetoxidans type strain (ASRB2).</title>
        <authorList>
            <person name="Goker M."/>
            <person name="Teshima H."/>
            <person name="Lapidus A."/>
            <person name="Nolan M."/>
            <person name="Lucas S."/>
            <person name="Hammon N."/>
            <person name="Deshpande S."/>
            <person name="Cheng J.F."/>
            <person name="Tapia R."/>
            <person name="Han C."/>
            <person name="Goodwin L."/>
            <person name="Pitluck S."/>
            <person name="Huntemann M."/>
            <person name="Liolios K."/>
            <person name="Ivanova N."/>
            <person name="Pagani I."/>
            <person name="Mavromatis K."/>
            <person name="Ovchinikova G."/>
            <person name="Pati A."/>
            <person name="Chen A."/>
            <person name="Palaniappan K."/>
            <person name="Land M."/>
            <person name="Hauser L."/>
            <person name="Brambilla E.M."/>
            <person name="Rohde M."/>
            <person name="Spring S."/>
            <person name="Detter J.C."/>
            <person name="Woyke T."/>
            <person name="Bristow J."/>
            <person name="Eisen J.A."/>
            <person name="Markowitz V."/>
            <person name="Hugenholtz P."/>
            <person name="Kyrpides N.C."/>
            <person name="Klenk H.P."/>
        </authorList>
    </citation>
    <scope>NUCLEOTIDE SEQUENCE [LARGE SCALE GENOMIC DNA]</scope>
    <source>
        <strain evidence="10">ATCC 700848 / DSM 11109 / ASRB2</strain>
    </source>
</reference>
<dbReference type="GO" id="GO:0016831">
    <property type="term" value="F:carboxy-lyase activity"/>
    <property type="evidence" value="ECO:0007669"/>
    <property type="project" value="TreeGrafter"/>
</dbReference>
<dbReference type="GO" id="GO:0106141">
    <property type="term" value="F:flavin prenyltransferase activity"/>
    <property type="evidence" value="ECO:0007669"/>
    <property type="project" value="UniProtKB-EC"/>
</dbReference>
<feature type="binding site" evidence="7">
    <location>
        <position position="156"/>
    </location>
    <ligand>
        <name>dimethylallyl phosphate</name>
        <dbReference type="ChEBI" id="CHEBI:88052"/>
    </ligand>
</feature>
<evidence type="ECO:0000313" key="10">
    <source>
        <dbReference type="Proteomes" id="UP000000483"/>
    </source>
</evidence>
<comment type="function">
    <text evidence="7">Flavin prenyltransferase that catalyzes the synthesis of the prenylated FMN cofactor (prenyl-FMN) for 4-hydroxy-3-polyprenylbenzoic acid decarboxylase UbiD. The prenyltransferase is metal-independent and links a dimethylallyl moiety from dimethylallyl monophosphate (DMAP) to the flavin N5 and C6 atoms of FMN.</text>
</comment>
<feature type="binding site" evidence="7">
    <location>
        <begin position="91"/>
        <end position="94"/>
    </location>
    <ligand>
        <name>FMN</name>
        <dbReference type="ChEBI" id="CHEBI:58210"/>
    </ligand>
</feature>
<dbReference type="PANTHER" id="PTHR43374">
    <property type="entry name" value="FLAVIN PRENYLTRANSFERASE"/>
    <property type="match status" value="1"/>
</dbReference>
<dbReference type="RefSeq" id="WP_013707293.1">
    <property type="nucleotide sequence ID" value="NC_015388.1"/>
</dbReference>
<reference evidence="10" key="2">
    <citation type="submission" date="2011-03" db="EMBL/GenBank/DDBJ databases">
        <title>The complete genome of Desulfobacca acetoxidans DSM 11109.</title>
        <authorList>
            <consortium name="US DOE Joint Genome Institute (JGI-PGF)"/>
            <person name="Lucas S."/>
            <person name="Copeland A."/>
            <person name="Lapidus A."/>
            <person name="Bruce D."/>
            <person name="Goodwin L."/>
            <person name="Pitluck S."/>
            <person name="Peters L."/>
            <person name="Kyrpides N."/>
            <person name="Mavromatis K."/>
            <person name="Ivanova N."/>
            <person name="Ovchinnikova G."/>
            <person name="Teshima H."/>
            <person name="Detter J.C."/>
            <person name="Han C."/>
            <person name="Land M."/>
            <person name="Hauser L."/>
            <person name="Markowitz V."/>
            <person name="Cheng J.-F."/>
            <person name="Hugenholtz P."/>
            <person name="Woyke T."/>
            <person name="Wu D."/>
            <person name="Spring S."/>
            <person name="Schueler E."/>
            <person name="Brambilla E."/>
            <person name="Klenk H.-P."/>
            <person name="Eisen J.A."/>
        </authorList>
    </citation>
    <scope>NUCLEOTIDE SEQUENCE [LARGE SCALE GENOMIC DNA]</scope>
    <source>
        <strain evidence="10">ATCC 700848 / DSM 11109 / ASRB2</strain>
    </source>
</reference>
<dbReference type="SUPFAM" id="SSF52507">
    <property type="entry name" value="Homo-oligomeric flavin-containing Cys decarboxylases, HFCD"/>
    <property type="match status" value="1"/>
</dbReference>
<dbReference type="EC" id="2.5.1.129" evidence="7"/>
<feature type="binding site" evidence="7">
    <location>
        <position position="126"/>
    </location>
    <ligand>
        <name>FMN</name>
        <dbReference type="ChEBI" id="CHEBI:58210"/>
    </ligand>
</feature>
<dbReference type="OrthoDB" id="9781577at2"/>
<dbReference type="EMBL" id="CP002629">
    <property type="protein sequence ID" value="AEB10184.1"/>
    <property type="molecule type" value="Genomic_DNA"/>
</dbReference>
<accession>F2NFR5</accession>
<proteinExistence type="inferred from homology"/>
<organism evidence="9 10">
    <name type="scientific">Desulfobacca acetoxidans (strain ATCC 700848 / DSM 11109 / ASRB2)</name>
    <dbReference type="NCBI Taxonomy" id="880072"/>
    <lineage>
        <taxon>Bacteria</taxon>
        <taxon>Pseudomonadati</taxon>
        <taxon>Thermodesulfobacteriota</taxon>
        <taxon>Desulfobaccia</taxon>
        <taxon>Desulfobaccales</taxon>
        <taxon>Desulfobaccaceae</taxon>
        <taxon>Desulfobacca</taxon>
    </lineage>
</organism>
<dbReference type="NCBIfam" id="TIGR00421">
    <property type="entry name" value="ubiX_pad"/>
    <property type="match status" value="1"/>
</dbReference>
<keyword evidence="4 7" id="KW-0808">Transferase</keyword>
<keyword evidence="2 7" id="KW-0285">Flavoprotein</keyword>
<feature type="binding site" evidence="7">
    <location>
        <begin position="14"/>
        <end position="16"/>
    </location>
    <ligand>
        <name>FMN</name>
        <dbReference type="ChEBI" id="CHEBI:58210"/>
    </ligand>
</feature>
<sequence>MGNPNKPFVVGISGASGVIYGLEMLRILKKLKIESHLVITRAGRLNFQMETEYSALEAEALANRAYEDEDLTAPIASGSFLTRGMVVIPCSIKTLSAIANSYSASLLVRAADVTLKERRPLVLVVRETPLHLGHLELMQRAAAMGATILPPMPAFYHRPQTIRDLIHQTLGKVLDCFGIPHQLFHRWGEP</sequence>
<keyword evidence="9" id="KW-0456">Lyase</keyword>
<dbReference type="STRING" id="880072.Desac_2362"/>
<dbReference type="NCBIfam" id="NF004685">
    <property type="entry name" value="PRK06029.1"/>
    <property type="match status" value="1"/>
</dbReference>
<dbReference type="HOGENOM" id="CLU_074522_0_1_7"/>
<comment type="caution">
    <text evidence="7">Lacks conserved residue(s) required for the propagation of feature annotation.</text>
</comment>
<evidence type="ECO:0000256" key="1">
    <source>
        <dbReference type="ARBA" id="ARBA00022602"/>
    </source>
</evidence>
<evidence type="ECO:0000256" key="4">
    <source>
        <dbReference type="ARBA" id="ARBA00022679"/>
    </source>
</evidence>
<feature type="binding site" evidence="7">
    <location>
        <position position="40"/>
    </location>
    <ligand>
        <name>FMN</name>
        <dbReference type="ChEBI" id="CHEBI:58210"/>
    </ligand>
</feature>
<protein>
    <recommendedName>
        <fullName evidence="7">Flavin prenyltransferase UbiX</fullName>
        <ecNumber evidence="7">2.5.1.129</ecNumber>
    </recommendedName>
</protein>
<dbReference type="AlphaFoldDB" id="F2NFR5"/>
<evidence type="ECO:0000259" key="8">
    <source>
        <dbReference type="Pfam" id="PF02441"/>
    </source>
</evidence>